<dbReference type="Pfam" id="PF00122">
    <property type="entry name" value="E1-E2_ATPase"/>
    <property type="match status" value="1"/>
</dbReference>
<dbReference type="InterPro" id="IPR008250">
    <property type="entry name" value="ATPase_P-typ_transduc_dom_A_sf"/>
</dbReference>
<dbReference type="EMBL" id="CAMAPB010000005">
    <property type="protein sequence ID" value="CAH9052244.1"/>
    <property type="molecule type" value="Genomic_DNA"/>
</dbReference>
<accession>A0A9W4QTA5</accession>
<dbReference type="GO" id="GO:0005524">
    <property type="term" value="F:ATP binding"/>
    <property type="evidence" value="ECO:0007669"/>
    <property type="project" value="UniProtKB-UniRule"/>
</dbReference>
<keyword evidence="10 20" id="KW-0547">Nucleotide-binding</keyword>
<dbReference type="InterPro" id="IPR023214">
    <property type="entry name" value="HAD_sf"/>
</dbReference>
<dbReference type="Pfam" id="PF00702">
    <property type="entry name" value="Hydrolase"/>
    <property type="match status" value="1"/>
</dbReference>
<feature type="transmembrane region" description="Helical" evidence="20">
    <location>
        <begin position="404"/>
        <end position="427"/>
    </location>
</feature>
<dbReference type="PRINTS" id="PR00943">
    <property type="entry name" value="CUATPASE"/>
</dbReference>
<feature type="transmembrane region" description="Helical" evidence="20">
    <location>
        <begin position="375"/>
        <end position="398"/>
    </location>
</feature>
<dbReference type="Gene3D" id="2.70.150.10">
    <property type="entry name" value="Calcium-transporting ATPase, cytoplasmic transduction domain A"/>
    <property type="match status" value="1"/>
</dbReference>
<evidence type="ECO:0000313" key="22">
    <source>
        <dbReference type="EMBL" id="CAH9052244.1"/>
    </source>
</evidence>
<dbReference type="InterPro" id="IPR036163">
    <property type="entry name" value="HMA_dom_sf"/>
</dbReference>
<keyword evidence="16" id="KW-0406">Ion transport</keyword>
<dbReference type="PANTHER" id="PTHR43520:SF6">
    <property type="entry name" value="COPPER-EXPORTING P-TYPE ATPASE"/>
    <property type="match status" value="1"/>
</dbReference>
<feature type="transmembrane region" description="Helical" evidence="20">
    <location>
        <begin position="128"/>
        <end position="145"/>
    </location>
</feature>
<proteinExistence type="inferred from homology"/>
<dbReference type="InterPro" id="IPR023299">
    <property type="entry name" value="ATPase_P-typ_cyto_dom_N"/>
</dbReference>
<evidence type="ECO:0000256" key="15">
    <source>
        <dbReference type="ARBA" id="ARBA00023008"/>
    </source>
</evidence>
<dbReference type="SFLD" id="SFLDF00027">
    <property type="entry name" value="p-type_atpase"/>
    <property type="match status" value="1"/>
</dbReference>
<keyword evidence="9 20" id="KW-0479">Metal-binding</keyword>
<dbReference type="InterPro" id="IPR059000">
    <property type="entry name" value="ATPase_P-type_domA"/>
</dbReference>
<keyword evidence="17 20" id="KW-0472">Membrane</keyword>
<evidence type="ECO:0000259" key="21">
    <source>
        <dbReference type="PROSITE" id="PS50846"/>
    </source>
</evidence>
<evidence type="ECO:0000256" key="20">
    <source>
        <dbReference type="RuleBase" id="RU362081"/>
    </source>
</evidence>
<dbReference type="SUPFAM" id="SSF56784">
    <property type="entry name" value="HAD-like"/>
    <property type="match status" value="1"/>
</dbReference>
<comment type="caution">
    <text evidence="22">The sequence shown here is derived from an EMBL/GenBank/DDBJ whole genome shotgun (WGS) entry which is preliminary data.</text>
</comment>
<dbReference type="AlphaFoldDB" id="A0A9W4QTA5"/>
<dbReference type="NCBIfam" id="TIGR01525">
    <property type="entry name" value="ATPase-IB_hvy"/>
    <property type="match status" value="1"/>
</dbReference>
<evidence type="ECO:0000256" key="5">
    <source>
        <dbReference type="ARBA" id="ARBA00022448"/>
    </source>
</evidence>
<keyword evidence="5" id="KW-0813">Transport</keyword>
<dbReference type="Proteomes" id="UP001152447">
    <property type="component" value="Unassembled WGS sequence"/>
</dbReference>
<evidence type="ECO:0000256" key="16">
    <source>
        <dbReference type="ARBA" id="ARBA00023065"/>
    </source>
</evidence>
<dbReference type="InterPro" id="IPR044492">
    <property type="entry name" value="P_typ_ATPase_HD_dom"/>
</dbReference>
<dbReference type="CDD" id="cd00371">
    <property type="entry name" value="HMA"/>
    <property type="match status" value="1"/>
</dbReference>
<gene>
    <name evidence="22" type="primary">copA_1</name>
    <name evidence="22" type="ORF">PSEHALCIP103_00580</name>
</gene>
<evidence type="ECO:0000256" key="17">
    <source>
        <dbReference type="ARBA" id="ARBA00023136"/>
    </source>
</evidence>
<dbReference type="GO" id="GO:0055070">
    <property type="term" value="P:copper ion homeostasis"/>
    <property type="evidence" value="ECO:0007669"/>
    <property type="project" value="TreeGrafter"/>
</dbReference>
<dbReference type="FunFam" id="2.70.150.10:FF:000002">
    <property type="entry name" value="Copper-transporting ATPase 1, putative"/>
    <property type="match status" value="1"/>
</dbReference>
<keyword evidence="13" id="KW-1278">Translocase</keyword>
<dbReference type="GO" id="GO:0043682">
    <property type="term" value="F:P-type divalent copper transporter activity"/>
    <property type="evidence" value="ECO:0007669"/>
    <property type="project" value="TreeGrafter"/>
</dbReference>
<feature type="transmembrane region" description="Helical" evidence="20">
    <location>
        <begin position="745"/>
        <end position="763"/>
    </location>
</feature>
<dbReference type="GO" id="GO:0005886">
    <property type="term" value="C:plasma membrane"/>
    <property type="evidence" value="ECO:0007669"/>
    <property type="project" value="UniProtKB-SubCell"/>
</dbReference>
<dbReference type="GO" id="GO:0016887">
    <property type="term" value="F:ATP hydrolysis activity"/>
    <property type="evidence" value="ECO:0007669"/>
    <property type="project" value="InterPro"/>
</dbReference>
<dbReference type="GO" id="GO:0140581">
    <property type="term" value="F:P-type monovalent copper transporter activity"/>
    <property type="evidence" value="ECO:0007669"/>
    <property type="project" value="UniProtKB-EC"/>
</dbReference>
<dbReference type="InterPro" id="IPR018303">
    <property type="entry name" value="ATPase_P-typ_P_site"/>
</dbReference>
<dbReference type="PRINTS" id="PR00119">
    <property type="entry name" value="CATATPASE"/>
</dbReference>
<evidence type="ECO:0000256" key="9">
    <source>
        <dbReference type="ARBA" id="ARBA00022723"/>
    </source>
</evidence>
<evidence type="ECO:0000256" key="1">
    <source>
        <dbReference type="ARBA" id="ARBA00004651"/>
    </source>
</evidence>
<feature type="transmembrane region" description="Helical" evidence="20">
    <location>
        <begin position="720"/>
        <end position="739"/>
    </location>
</feature>
<dbReference type="PROSITE" id="PS50846">
    <property type="entry name" value="HMA_2"/>
    <property type="match status" value="1"/>
</dbReference>
<dbReference type="EC" id="7.2.2.8" evidence="3"/>
<organism evidence="22 23">
    <name type="scientific">Pseudoalteromonas haloplanktis</name>
    <name type="common">Alteromonas haloplanktis</name>
    <dbReference type="NCBI Taxonomy" id="228"/>
    <lineage>
        <taxon>Bacteria</taxon>
        <taxon>Pseudomonadati</taxon>
        <taxon>Pseudomonadota</taxon>
        <taxon>Gammaproteobacteria</taxon>
        <taxon>Alteromonadales</taxon>
        <taxon>Pseudoalteromonadaceae</taxon>
        <taxon>Pseudoalteromonas</taxon>
    </lineage>
</organism>
<dbReference type="SFLD" id="SFLDS00003">
    <property type="entry name" value="Haloacid_Dehalogenase"/>
    <property type="match status" value="1"/>
</dbReference>
<keyword evidence="8 20" id="KW-0812">Transmembrane</keyword>
<dbReference type="Gene3D" id="3.40.1110.10">
    <property type="entry name" value="Calcium-transporting ATPase, cytoplasmic domain N"/>
    <property type="match status" value="1"/>
</dbReference>
<evidence type="ECO:0000256" key="2">
    <source>
        <dbReference type="ARBA" id="ARBA00006024"/>
    </source>
</evidence>
<evidence type="ECO:0000313" key="23">
    <source>
        <dbReference type="Proteomes" id="UP001152447"/>
    </source>
</evidence>
<keyword evidence="6 20" id="KW-1003">Cell membrane</keyword>
<dbReference type="NCBIfam" id="TIGR01494">
    <property type="entry name" value="ATPase_P-type"/>
    <property type="match status" value="1"/>
</dbReference>
<feature type="transmembrane region" description="Helical" evidence="20">
    <location>
        <begin position="195"/>
        <end position="213"/>
    </location>
</feature>
<dbReference type="GO" id="GO:0005507">
    <property type="term" value="F:copper ion binding"/>
    <property type="evidence" value="ECO:0007669"/>
    <property type="project" value="TreeGrafter"/>
</dbReference>
<dbReference type="SUPFAM" id="SSF81653">
    <property type="entry name" value="Calcium ATPase, transduction domain A"/>
    <property type="match status" value="1"/>
</dbReference>
<keyword evidence="15" id="KW-0186">Copper</keyword>
<feature type="domain" description="HMA" evidence="21">
    <location>
        <begin position="36"/>
        <end position="99"/>
    </location>
</feature>
<dbReference type="CDD" id="cd02094">
    <property type="entry name" value="P-type_ATPase_Cu-like"/>
    <property type="match status" value="1"/>
</dbReference>
<sequence>MATNTNIKTESGCCCQAKAQSSSCKSKENTLEKVSHNQQLIIEGAGCASCVGKIEGALKATLGVVSAEMNFADRTVTVYGTAKTKELIKAVESVGYNAKPIDDSSATDALDEKEAADFAYYKKLMRDTFIALSLGVPLMIYSIVVGEMTVETNLERISWLVVGILTFGVMYFSGKHFYVGAWKSFKNHSANMDTLIALGTGTAWLYSMVVVFAPDAVPLMARHVYFEATAMIIGLIDLGLALEIKARGKTSEAIKRLIGLQAKTATVVRDNKEVQIGIEQVLFNDIVKVKPGEKIPVDGVVLEGHTSIDESMLTGEPMPAEKAEEDEVVAGTLNKSGMILFRATRVGKDTALAQIINMVKRAQNSKPPIGRLADVISAFFVPVVMITSVLSALAWLNFGPEPAIAFAIVSATTVLIIACPCALGLATPMSVMVGVGKAAEAGVLIRNGEALQTASKITAMILDKTGTITEGAPKVTDIILAKATDEKDVLQLAASLESGSEHPLAQAIVESALDQDIELLKIEAFNAITGFGVEASCNNKALLFGNDKLMKLKGIDLTGFVEQAQSLAKEAKTPMYFAVDGELAAIIAVADPIKSDSISAIKRLQANGIRVIMLTGDNKETAAAVAKKVGISEFLAEVLPEDKANKVKELQEGGEIVGMTGDGINDAPALALADVGFAIGTGTDVAIESADITLMRGSLHGLADAIAVSKATLRNIKQNLFGAFVYNVAGIPFAAGVLYPFFGILLSPVIAGAAMAFSSLTVVSNANRLRFFKAKEH</sequence>
<dbReference type="InterPro" id="IPR027256">
    <property type="entry name" value="P-typ_ATPase_IB"/>
</dbReference>
<keyword evidence="7" id="KW-0597">Phosphoprotein</keyword>
<feature type="transmembrane region" description="Helical" evidence="20">
    <location>
        <begin position="225"/>
        <end position="242"/>
    </location>
</feature>
<evidence type="ECO:0000256" key="8">
    <source>
        <dbReference type="ARBA" id="ARBA00022692"/>
    </source>
</evidence>
<keyword evidence="12 20" id="KW-0067">ATP-binding</keyword>
<comment type="similarity">
    <text evidence="2 20">Belongs to the cation transport ATPase (P-type) (TC 3.A.3) family. Type IB subfamily.</text>
</comment>
<evidence type="ECO:0000256" key="12">
    <source>
        <dbReference type="ARBA" id="ARBA00022840"/>
    </source>
</evidence>
<dbReference type="PROSITE" id="PS00154">
    <property type="entry name" value="ATPASE_E1_E2"/>
    <property type="match status" value="1"/>
</dbReference>
<dbReference type="Gene3D" id="3.40.50.1000">
    <property type="entry name" value="HAD superfamily/HAD-like"/>
    <property type="match status" value="1"/>
</dbReference>
<evidence type="ECO:0000256" key="3">
    <source>
        <dbReference type="ARBA" id="ARBA00012517"/>
    </source>
</evidence>
<evidence type="ECO:0000256" key="14">
    <source>
        <dbReference type="ARBA" id="ARBA00022989"/>
    </source>
</evidence>
<reference evidence="22" key="1">
    <citation type="submission" date="2022-07" db="EMBL/GenBank/DDBJ databases">
        <authorList>
            <person name="Criscuolo A."/>
        </authorList>
    </citation>
    <scope>NUCLEOTIDE SEQUENCE</scope>
    <source>
        <strain evidence="22">CIP103197</strain>
    </source>
</reference>
<evidence type="ECO:0000256" key="10">
    <source>
        <dbReference type="ARBA" id="ARBA00022741"/>
    </source>
</evidence>
<dbReference type="Gene3D" id="3.30.70.100">
    <property type="match status" value="1"/>
</dbReference>
<dbReference type="SUPFAM" id="SSF81665">
    <property type="entry name" value="Calcium ATPase, transmembrane domain M"/>
    <property type="match status" value="1"/>
</dbReference>
<evidence type="ECO:0000256" key="13">
    <source>
        <dbReference type="ARBA" id="ARBA00022967"/>
    </source>
</evidence>
<evidence type="ECO:0000256" key="11">
    <source>
        <dbReference type="ARBA" id="ARBA00022796"/>
    </source>
</evidence>
<dbReference type="Pfam" id="PF00403">
    <property type="entry name" value="HMA"/>
    <property type="match status" value="1"/>
</dbReference>
<dbReference type="SUPFAM" id="SSF55008">
    <property type="entry name" value="HMA, heavy metal-associated domain"/>
    <property type="match status" value="1"/>
</dbReference>
<evidence type="ECO:0000256" key="4">
    <source>
        <dbReference type="ARBA" id="ARBA00015102"/>
    </source>
</evidence>
<evidence type="ECO:0000256" key="18">
    <source>
        <dbReference type="ARBA" id="ARBA00029719"/>
    </source>
</evidence>
<evidence type="ECO:0000256" key="7">
    <source>
        <dbReference type="ARBA" id="ARBA00022553"/>
    </source>
</evidence>
<keyword evidence="11" id="KW-0187">Copper transport</keyword>
<evidence type="ECO:0000256" key="19">
    <source>
        <dbReference type="ARBA" id="ARBA00033239"/>
    </source>
</evidence>
<dbReference type="InterPro" id="IPR001757">
    <property type="entry name" value="P_typ_ATPase"/>
</dbReference>
<dbReference type="SFLD" id="SFLDG00002">
    <property type="entry name" value="C1.7:_P-type_atpase_like"/>
    <property type="match status" value="1"/>
</dbReference>
<keyword evidence="14 20" id="KW-1133">Transmembrane helix</keyword>
<protein>
    <recommendedName>
        <fullName evidence="4">Copper-exporting P-type ATPase</fullName>
        <ecNumber evidence="3">7.2.2.8</ecNumber>
    </recommendedName>
    <alternativeName>
        <fullName evidence="18">Copper-exporting P-type ATPase A</fullName>
    </alternativeName>
    <alternativeName>
        <fullName evidence="19">Cu(+)-exporting ATPase</fullName>
    </alternativeName>
</protein>
<dbReference type="NCBIfam" id="TIGR01511">
    <property type="entry name" value="ATPase-IB1_Cu"/>
    <property type="match status" value="1"/>
</dbReference>
<dbReference type="InterPro" id="IPR036412">
    <property type="entry name" value="HAD-like_sf"/>
</dbReference>
<dbReference type="InterPro" id="IPR023298">
    <property type="entry name" value="ATPase_P-typ_TM_dom_sf"/>
</dbReference>
<name>A0A9W4QTA5_PSEHA</name>
<dbReference type="InterPro" id="IPR006121">
    <property type="entry name" value="HMA_dom"/>
</dbReference>
<evidence type="ECO:0000256" key="6">
    <source>
        <dbReference type="ARBA" id="ARBA00022475"/>
    </source>
</evidence>
<keyword evidence="23" id="KW-1185">Reference proteome</keyword>
<dbReference type="PANTHER" id="PTHR43520">
    <property type="entry name" value="ATP7, ISOFORM B"/>
    <property type="match status" value="1"/>
</dbReference>
<feature type="transmembrane region" description="Helical" evidence="20">
    <location>
        <begin position="157"/>
        <end position="174"/>
    </location>
</feature>
<comment type="subcellular location">
    <subcellularLocation>
        <location evidence="1">Cell membrane</location>
        <topology evidence="1">Multi-pass membrane protein</topology>
    </subcellularLocation>
</comment>